<evidence type="ECO:0000256" key="7">
    <source>
        <dbReference type="PIRSR" id="PIRSR600715-1"/>
    </source>
</evidence>
<feature type="binding site" evidence="7">
    <location>
        <position position="158"/>
    </location>
    <ligand>
        <name>Mg(2+)</name>
        <dbReference type="ChEBI" id="CHEBI:18420"/>
    </ligand>
</feature>
<dbReference type="EMBL" id="RJJQ01000014">
    <property type="protein sequence ID" value="RNI20903.1"/>
    <property type="molecule type" value="Genomic_DNA"/>
</dbReference>
<dbReference type="RefSeq" id="WP_123271997.1">
    <property type="nucleotide sequence ID" value="NZ_RJJQ01000014.1"/>
</dbReference>
<dbReference type="AlphaFoldDB" id="A0A3M9M7N9"/>
<evidence type="ECO:0000256" key="1">
    <source>
        <dbReference type="ARBA" id="ARBA00004651"/>
    </source>
</evidence>
<name>A0A3M9M7N9_9MICO</name>
<dbReference type="Proteomes" id="UP000271678">
    <property type="component" value="Unassembled WGS sequence"/>
</dbReference>
<keyword evidence="4 8" id="KW-0812">Transmembrane</keyword>
<keyword evidence="7" id="KW-0460">Magnesium</keyword>
<evidence type="ECO:0000256" key="3">
    <source>
        <dbReference type="ARBA" id="ARBA00022679"/>
    </source>
</evidence>
<keyword evidence="10" id="KW-1185">Reference proteome</keyword>
<sequence length="363" mass="38935">MREYLLIAIVAAAITFVTTPAIRWAAIRWNAVTPVRGRDVHTVPIPRLGGVALLVGFAAAILVARQLPYLGHRIDYHSLLWVLVAAAIVTALGAIDDLRELDPITKIAGTIIAALVMSVLGRVQLLFLPILGTATYFPQSVLFALTVLVVIATTQAVNFADGLDGLAAGTTAIAGTAFFIWSYSTRQDFGEDVFNLATFISAAVVGCCLGFLPHNFHPAKLFMGDAGSLLLGLLLSAALISFTGNFDPSADSAQTSKVAILLPIALPVLVLALPVLDVLLAFVRRGGKFWHPDKKHLHHRLMRMGHPHRRAVLLLYLWSASVSGGVLSFNFLSTKLASMLLVALILVCLGLTLGLPRVTRNRT</sequence>
<keyword evidence="5 8" id="KW-1133">Transmembrane helix</keyword>
<feature type="transmembrane region" description="Helical" evidence="8">
    <location>
        <begin position="166"/>
        <end position="184"/>
    </location>
</feature>
<comment type="cofactor">
    <cofactor evidence="7">
        <name>Mg(2+)</name>
        <dbReference type="ChEBI" id="CHEBI:18420"/>
    </cofactor>
</comment>
<dbReference type="GO" id="GO:0005886">
    <property type="term" value="C:plasma membrane"/>
    <property type="evidence" value="ECO:0007669"/>
    <property type="project" value="UniProtKB-SubCell"/>
</dbReference>
<feature type="transmembrane region" description="Helical" evidence="8">
    <location>
        <begin position="47"/>
        <end position="64"/>
    </location>
</feature>
<dbReference type="PANTHER" id="PTHR22926">
    <property type="entry name" value="PHOSPHO-N-ACETYLMURAMOYL-PENTAPEPTIDE-TRANSFERASE"/>
    <property type="match status" value="1"/>
</dbReference>
<evidence type="ECO:0000256" key="8">
    <source>
        <dbReference type="SAM" id="Phobius"/>
    </source>
</evidence>
<accession>A0A3M9M7N9</accession>
<dbReference type="GO" id="GO:0071555">
    <property type="term" value="P:cell wall organization"/>
    <property type="evidence" value="ECO:0007669"/>
    <property type="project" value="TreeGrafter"/>
</dbReference>
<comment type="subcellular location">
    <subcellularLocation>
        <location evidence="1">Cell membrane</location>
        <topology evidence="1">Multi-pass membrane protein</topology>
    </subcellularLocation>
</comment>
<dbReference type="OrthoDB" id="9783652at2"/>
<evidence type="ECO:0000313" key="10">
    <source>
        <dbReference type="Proteomes" id="UP000271678"/>
    </source>
</evidence>
<evidence type="ECO:0000256" key="5">
    <source>
        <dbReference type="ARBA" id="ARBA00022989"/>
    </source>
</evidence>
<dbReference type="InterPro" id="IPR000715">
    <property type="entry name" value="Glycosyl_transferase_4"/>
</dbReference>
<dbReference type="CDD" id="cd06853">
    <property type="entry name" value="GT_WecA_like"/>
    <property type="match status" value="1"/>
</dbReference>
<feature type="transmembrane region" description="Helical" evidence="8">
    <location>
        <begin position="258"/>
        <end position="283"/>
    </location>
</feature>
<feature type="transmembrane region" description="Helical" evidence="8">
    <location>
        <begin position="136"/>
        <end position="154"/>
    </location>
</feature>
<keyword evidence="6 8" id="KW-0472">Membrane</keyword>
<keyword evidence="2" id="KW-1003">Cell membrane</keyword>
<dbReference type="GO" id="GO:0009103">
    <property type="term" value="P:lipopolysaccharide biosynthetic process"/>
    <property type="evidence" value="ECO:0007669"/>
    <property type="project" value="TreeGrafter"/>
</dbReference>
<organism evidence="9 10">
    <name type="scientific">Flexivirga caeni</name>
    <dbReference type="NCBI Taxonomy" id="2294115"/>
    <lineage>
        <taxon>Bacteria</taxon>
        <taxon>Bacillati</taxon>
        <taxon>Actinomycetota</taxon>
        <taxon>Actinomycetes</taxon>
        <taxon>Micrococcales</taxon>
        <taxon>Dermacoccaceae</taxon>
        <taxon>Flexivirga</taxon>
    </lineage>
</organism>
<evidence type="ECO:0000256" key="4">
    <source>
        <dbReference type="ARBA" id="ARBA00022692"/>
    </source>
</evidence>
<feature type="transmembrane region" description="Helical" evidence="8">
    <location>
        <begin position="6"/>
        <end position="26"/>
    </location>
</feature>
<keyword evidence="7" id="KW-0479">Metal-binding</keyword>
<dbReference type="PANTHER" id="PTHR22926:SF3">
    <property type="entry name" value="UNDECAPRENYL-PHOSPHATE ALPHA-N-ACETYLGLUCOSAMINYL 1-PHOSPHATE TRANSFERASE"/>
    <property type="match status" value="1"/>
</dbReference>
<dbReference type="Pfam" id="PF00953">
    <property type="entry name" value="Glycos_transf_4"/>
    <property type="match status" value="1"/>
</dbReference>
<evidence type="ECO:0000256" key="6">
    <source>
        <dbReference type="ARBA" id="ARBA00023136"/>
    </source>
</evidence>
<reference evidence="9 10" key="1">
    <citation type="submission" date="2018-11" db="EMBL/GenBank/DDBJ databases">
        <title>Draft genome of Simplicispira Flexivirga sp. BO-16.</title>
        <authorList>
            <person name="Im W.T."/>
        </authorList>
    </citation>
    <scope>NUCLEOTIDE SEQUENCE [LARGE SCALE GENOMIC DNA]</scope>
    <source>
        <strain evidence="9 10">BO-16</strain>
    </source>
</reference>
<dbReference type="GO" id="GO:0044038">
    <property type="term" value="P:cell wall macromolecule biosynthetic process"/>
    <property type="evidence" value="ECO:0007669"/>
    <property type="project" value="TreeGrafter"/>
</dbReference>
<evidence type="ECO:0000256" key="2">
    <source>
        <dbReference type="ARBA" id="ARBA00022475"/>
    </source>
</evidence>
<dbReference type="GO" id="GO:0046872">
    <property type="term" value="F:metal ion binding"/>
    <property type="evidence" value="ECO:0007669"/>
    <property type="project" value="UniProtKB-KW"/>
</dbReference>
<evidence type="ECO:0000313" key="9">
    <source>
        <dbReference type="EMBL" id="RNI20903.1"/>
    </source>
</evidence>
<keyword evidence="3 9" id="KW-0808">Transferase</keyword>
<feature type="transmembrane region" description="Helical" evidence="8">
    <location>
        <begin position="228"/>
        <end position="246"/>
    </location>
</feature>
<feature type="transmembrane region" description="Helical" evidence="8">
    <location>
        <begin position="337"/>
        <end position="355"/>
    </location>
</feature>
<dbReference type="GO" id="GO:0016780">
    <property type="term" value="F:phosphotransferase activity, for other substituted phosphate groups"/>
    <property type="evidence" value="ECO:0007669"/>
    <property type="project" value="InterPro"/>
</dbReference>
<feature type="binding site" evidence="7">
    <location>
        <position position="225"/>
    </location>
    <ligand>
        <name>Mg(2+)</name>
        <dbReference type="ChEBI" id="CHEBI:18420"/>
    </ligand>
</feature>
<feature type="transmembrane region" description="Helical" evidence="8">
    <location>
        <begin position="76"/>
        <end position="95"/>
    </location>
</feature>
<proteinExistence type="predicted"/>
<comment type="caution">
    <text evidence="9">The sequence shown here is derived from an EMBL/GenBank/DDBJ whole genome shotgun (WGS) entry which is preliminary data.</text>
</comment>
<protein>
    <submittedName>
        <fullName evidence="9">Undecaprenyl/decaprenyl-phosphate alpha-N-acetylglucosaminyl 1-phosphate transferase</fullName>
    </submittedName>
</protein>
<feature type="transmembrane region" description="Helical" evidence="8">
    <location>
        <begin position="311"/>
        <end position="331"/>
    </location>
</feature>
<gene>
    <name evidence="9" type="ORF">EFY87_13465</name>
</gene>
<feature type="transmembrane region" description="Helical" evidence="8">
    <location>
        <begin position="196"/>
        <end position="216"/>
    </location>
</feature>